<keyword evidence="9" id="KW-0234">DNA repair</keyword>
<dbReference type="PANTHER" id="PTHR11370:SF5">
    <property type="entry name" value="DNA REPAIR PROTEIN XRCC1"/>
    <property type="match status" value="1"/>
</dbReference>
<dbReference type="Pfam" id="PF01834">
    <property type="entry name" value="XRCC1_N"/>
    <property type="match status" value="1"/>
</dbReference>
<comment type="subunit">
    <text evidence="12">Homodimer. Interacts with polynucleotide kinase (PNK), DNA polymerase-beta (POLB) and DNA ligase III (LIG3). Interacts with APTX and APLF. Interacts with APEX1; the interaction is induced by SIRT1 and increases with the acetylated form of APEX1. Interacts with (poly-ADP-ribosylated) PARP1.</text>
</comment>
<evidence type="ECO:0000256" key="10">
    <source>
        <dbReference type="ARBA" id="ARBA00023242"/>
    </source>
</evidence>
<keyword evidence="5" id="KW-0597">Phosphoprotein</keyword>
<evidence type="ECO:0000313" key="17">
    <source>
        <dbReference type="EMBL" id="CAL1529946.1"/>
    </source>
</evidence>
<dbReference type="InterPro" id="IPR045080">
    <property type="entry name" value="BRCT_XRCC1_rpt1"/>
</dbReference>
<dbReference type="InterPro" id="IPR008979">
    <property type="entry name" value="Galactose-bd-like_sf"/>
</dbReference>
<dbReference type="Proteomes" id="UP001497497">
    <property type="component" value="Unassembled WGS sequence"/>
</dbReference>
<dbReference type="FunFam" id="3.40.50.10190:FF:000012">
    <property type="entry name" value="X-ray repair cross complementing 1"/>
    <property type="match status" value="1"/>
</dbReference>
<dbReference type="PANTHER" id="PTHR11370">
    <property type="entry name" value="DNA-REPAIR PROTEIN XRCC1"/>
    <property type="match status" value="1"/>
</dbReference>
<dbReference type="SMART" id="SM00292">
    <property type="entry name" value="BRCT"/>
    <property type="match status" value="2"/>
</dbReference>
<feature type="domain" description="BRCT" evidence="16">
    <location>
        <begin position="532"/>
        <end position="623"/>
    </location>
</feature>
<dbReference type="AlphaFoldDB" id="A0AAV2H868"/>
<feature type="compositionally biased region" description="Acidic residues" evidence="15">
    <location>
        <begin position="251"/>
        <end position="262"/>
    </location>
</feature>
<keyword evidence="18" id="KW-1185">Reference proteome</keyword>
<feature type="region of interest" description="Disordered" evidence="15">
    <location>
        <begin position="415"/>
        <end position="528"/>
    </location>
</feature>
<evidence type="ECO:0000256" key="5">
    <source>
        <dbReference type="ARBA" id="ARBA00022553"/>
    </source>
</evidence>
<evidence type="ECO:0000256" key="1">
    <source>
        <dbReference type="ARBA" id="ARBA00004123"/>
    </source>
</evidence>
<feature type="domain" description="BRCT" evidence="16">
    <location>
        <begin position="330"/>
        <end position="417"/>
    </location>
</feature>
<evidence type="ECO:0000256" key="14">
    <source>
        <dbReference type="ARBA" id="ARBA00079580"/>
    </source>
</evidence>
<evidence type="ECO:0000256" key="11">
    <source>
        <dbReference type="ARBA" id="ARBA00055460"/>
    </source>
</evidence>
<dbReference type="PROSITE" id="PS50172">
    <property type="entry name" value="BRCT"/>
    <property type="match status" value="2"/>
</dbReference>
<evidence type="ECO:0000256" key="3">
    <source>
        <dbReference type="ARBA" id="ARBA00022454"/>
    </source>
</evidence>
<evidence type="ECO:0000256" key="12">
    <source>
        <dbReference type="ARBA" id="ARBA00064453"/>
    </source>
</evidence>
<sequence>MPDIGLQHVISCSSADKNNPAENLLVSDGTHKWKCATAGEKSISCILQFSHSCQIHSLDIGNEGSAFVEVLVGKATATSDEDFEVLLVASSFMTPLESRNGTNRNAVRMFGPDKLNKLTASKSWDRVKVVCTQPFSKTSQYGLSFIKFHSPPDHSQSNVTKLGAFSLKECDDDEDIQVGTLFANRSLRENPSSPVPKALVAKNIKESNIIKEESPISRTASAKKRQAPSPPSSSKAKTLKQMTYDSKDGSDTEDASDTEDETEDHHSQTQTLRKQRPHLGPVSRASCKTSSTEKPSLQRANSASSKTTSTEKPSLQRKNTEPTPSSPAKVFSRLMEGVVFVLSGFQNPQRGELRDKALEMGAKYRPDWGRGCTHLICAFTNTPKYQQVAGQGKIVTKSWINDSYKQKKLLPWRNYRLGTAPSPPDSGDEKVNRKPEQEPKKRATPKTSISSSEKFDSDSSCDTDAENLKAEKRAKTAANPKQEKTTPAQGENGTKAKKEDPYCNSTDDDDDEKTTKSLTVTDTENDDTGLPDLPDFFADKVIFFYGDMDPAEQRLLTRYIAAYNGEISDYMSQKVNYVITAKKWDENFDLALSENANLVFVKPKWIYLCHEKKALLPYQPYVIVP</sequence>
<dbReference type="FunFam" id="2.60.120.260:FF:000025">
    <property type="entry name" value="DNA repair protein XRCC1 isoform X1"/>
    <property type="match status" value="1"/>
</dbReference>
<evidence type="ECO:0000256" key="7">
    <source>
        <dbReference type="ARBA" id="ARBA00022763"/>
    </source>
</evidence>
<accession>A0AAV2H868</accession>
<evidence type="ECO:0000256" key="4">
    <source>
        <dbReference type="ARBA" id="ARBA00022499"/>
    </source>
</evidence>
<dbReference type="Gene3D" id="3.40.50.10190">
    <property type="entry name" value="BRCT domain"/>
    <property type="match status" value="2"/>
</dbReference>
<keyword evidence="3" id="KW-0158">Chromosome</keyword>
<comment type="function">
    <text evidence="11">Scaffold protein involved in DNA single-strand break repair by mediating the assembly of DNA break repair protein complexes. Negatively regulates ADP-ribosyltransferase activity of PARP1 during base-excision repair in order to prevent excessive PARP1 activity. Recognizes and binds poly-ADP-ribose chains: specifically binds auto-poly-ADP-ribosylated PARP1, limiting its activity.</text>
</comment>
<dbReference type="GO" id="GO:0000012">
    <property type="term" value="P:single strand break repair"/>
    <property type="evidence" value="ECO:0007669"/>
    <property type="project" value="InterPro"/>
</dbReference>
<evidence type="ECO:0000313" key="18">
    <source>
        <dbReference type="Proteomes" id="UP001497497"/>
    </source>
</evidence>
<dbReference type="GO" id="GO:0005634">
    <property type="term" value="C:nucleus"/>
    <property type="evidence" value="ECO:0007669"/>
    <property type="project" value="UniProtKB-SubCell"/>
</dbReference>
<dbReference type="InterPro" id="IPR002706">
    <property type="entry name" value="Xrcc1_N"/>
</dbReference>
<feature type="region of interest" description="Disordered" evidence="15">
    <location>
        <begin position="211"/>
        <end position="327"/>
    </location>
</feature>
<evidence type="ECO:0000259" key="16">
    <source>
        <dbReference type="PROSITE" id="PS50172"/>
    </source>
</evidence>
<evidence type="ECO:0000256" key="8">
    <source>
        <dbReference type="ARBA" id="ARBA00022843"/>
    </source>
</evidence>
<feature type="compositionally biased region" description="Basic and acidic residues" evidence="15">
    <location>
        <begin position="427"/>
        <end position="441"/>
    </location>
</feature>
<dbReference type="GO" id="GO:0006303">
    <property type="term" value="P:double-strand break repair via nonhomologous end joining"/>
    <property type="evidence" value="ECO:0007669"/>
    <property type="project" value="InterPro"/>
</dbReference>
<dbReference type="GO" id="GO:0006284">
    <property type="term" value="P:base-excision repair"/>
    <property type="evidence" value="ECO:0007669"/>
    <property type="project" value="InterPro"/>
</dbReference>
<comment type="caution">
    <text evidence="17">The sequence shown here is derived from an EMBL/GenBank/DDBJ whole genome shotgun (WGS) entry which is preliminary data.</text>
</comment>
<name>A0AAV2H868_LYMST</name>
<keyword evidence="8" id="KW-0832">Ubl conjugation</keyword>
<dbReference type="SUPFAM" id="SSF52113">
    <property type="entry name" value="BRCT domain"/>
    <property type="match status" value="2"/>
</dbReference>
<protein>
    <recommendedName>
        <fullName evidence="13">DNA repair protein XRCC1</fullName>
    </recommendedName>
    <alternativeName>
        <fullName evidence="14">X-ray repair cross-complementing protein 1</fullName>
    </alternativeName>
</protein>
<comment type="subcellular location">
    <subcellularLocation>
        <location evidence="2">Chromosome</location>
    </subcellularLocation>
    <subcellularLocation>
        <location evidence="1">Nucleus</location>
    </subcellularLocation>
</comment>
<dbReference type="CDD" id="cd17725">
    <property type="entry name" value="BRCT_XRCC1_rpt1"/>
    <property type="match status" value="1"/>
</dbReference>
<dbReference type="SUPFAM" id="SSF49785">
    <property type="entry name" value="Galactose-binding domain-like"/>
    <property type="match status" value="1"/>
</dbReference>
<feature type="compositionally biased region" description="Low complexity" evidence="15">
    <location>
        <begin position="448"/>
        <end position="458"/>
    </location>
</feature>
<keyword evidence="6" id="KW-0677">Repeat</keyword>
<keyword evidence="4" id="KW-1017">Isopeptide bond</keyword>
<dbReference type="EMBL" id="CAXITT010000058">
    <property type="protein sequence ID" value="CAL1529946.1"/>
    <property type="molecule type" value="Genomic_DNA"/>
</dbReference>
<keyword evidence="7" id="KW-0227">DNA damage</keyword>
<dbReference type="GO" id="GO:0005694">
    <property type="term" value="C:chromosome"/>
    <property type="evidence" value="ECO:0007669"/>
    <property type="project" value="UniProtKB-SubCell"/>
</dbReference>
<dbReference type="Pfam" id="PF00533">
    <property type="entry name" value="BRCT"/>
    <property type="match status" value="1"/>
</dbReference>
<dbReference type="GO" id="GO:0003684">
    <property type="term" value="F:damaged DNA binding"/>
    <property type="evidence" value="ECO:0007669"/>
    <property type="project" value="InterPro"/>
</dbReference>
<evidence type="ECO:0000256" key="15">
    <source>
        <dbReference type="SAM" id="MobiDB-lite"/>
    </source>
</evidence>
<keyword evidence="10" id="KW-0539">Nucleus</keyword>
<evidence type="ECO:0000256" key="13">
    <source>
        <dbReference type="ARBA" id="ARBA00068212"/>
    </source>
</evidence>
<feature type="compositionally biased region" description="Polar residues" evidence="15">
    <location>
        <begin position="286"/>
        <end position="323"/>
    </location>
</feature>
<evidence type="ECO:0000256" key="2">
    <source>
        <dbReference type="ARBA" id="ARBA00004286"/>
    </source>
</evidence>
<proteinExistence type="predicted"/>
<evidence type="ECO:0000256" key="6">
    <source>
        <dbReference type="ARBA" id="ARBA00022737"/>
    </source>
</evidence>
<reference evidence="17 18" key="1">
    <citation type="submission" date="2024-04" db="EMBL/GenBank/DDBJ databases">
        <authorList>
            <consortium name="Genoscope - CEA"/>
            <person name="William W."/>
        </authorList>
    </citation>
    <scope>NUCLEOTIDE SEQUENCE [LARGE SCALE GENOMIC DNA]</scope>
</reference>
<dbReference type="InterPro" id="IPR001357">
    <property type="entry name" value="BRCT_dom"/>
</dbReference>
<dbReference type="Pfam" id="PF16589">
    <property type="entry name" value="BRCT_2"/>
    <property type="match status" value="1"/>
</dbReference>
<dbReference type="Gene3D" id="2.60.120.260">
    <property type="entry name" value="Galactose-binding domain-like"/>
    <property type="match status" value="1"/>
</dbReference>
<dbReference type="InterPro" id="IPR036420">
    <property type="entry name" value="BRCT_dom_sf"/>
</dbReference>
<gene>
    <name evidence="17" type="ORF">GSLYS_00004079001</name>
</gene>
<dbReference type="CDD" id="cd17707">
    <property type="entry name" value="BRCT_XRCC1_rpt2"/>
    <property type="match status" value="1"/>
</dbReference>
<evidence type="ECO:0000256" key="9">
    <source>
        <dbReference type="ARBA" id="ARBA00023204"/>
    </source>
</evidence>
<dbReference type="FunFam" id="3.40.50.10190:FF:000008">
    <property type="entry name" value="X-ray repair cross complementing 1"/>
    <property type="match status" value="1"/>
</dbReference>
<organism evidence="17 18">
    <name type="scientific">Lymnaea stagnalis</name>
    <name type="common">Great pond snail</name>
    <name type="synonym">Helix stagnalis</name>
    <dbReference type="NCBI Taxonomy" id="6523"/>
    <lineage>
        <taxon>Eukaryota</taxon>
        <taxon>Metazoa</taxon>
        <taxon>Spiralia</taxon>
        <taxon>Lophotrochozoa</taxon>
        <taxon>Mollusca</taxon>
        <taxon>Gastropoda</taxon>
        <taxon>Heterobranchia</taxon>
        <taxon>Euthyneura</taxon>
        <taxon>Panpulmonata</taxon>
        <taxon>Hygrophila</taxon>
        <taxon>Lymnaeoidea</taxon>
        <taxon>Lymnaeidae</taxon>
        <taxon>Lymnaea</taxon>
    </lineage>
</organism>